<proteinExistence type="predicted"/>
<keyword evidence="2" id="KW-1185">Reference proteome</keyword>
<name>A0A1C4XXA8_9ACTN</name>
<dbReference type="Proteomes" id="UP000199629">
    <property type="component" value="Unassembled WGS sequence"/>
</dbReference>
<dbReference type="Pfam" id="PF14078">
    <property type="entry name" value="DUF4259"/>
    <property type="match status" value="1"/>
</dbReference>
<protein>
    <recommendedName>
        <fullName evidence="3">DUF4259 domain-containing protein</fullName>
    </recommendedName>
</protein>
<evidence type="ECO:0000313" key="2">
    <source>
        <dbReference type="Proteomes" id="UP000199629"/>
    </source>
</evidence>
<sequence length="146" mass="15289">MGAWDDGPFDNDSAADWCGDLHDADPPARPAMVRAALTTAALDTGYLDHDDAASAIAAAAIVASQMPGGEPITSPYAPDFLLAGESLDLDDDLPQLAVEALDRVLGHDSEWRSLWGEAGVSEFPQINKLRAVLSGPPELPGQIALL</sequence>
<organism evidence="1 2">
    <name type="scientific">Micromonospora chaiyaphumensis</name>
    <dbReference type="NCBI Taxonomy" id="307119"/>
    <lineage>
        <taxon>Bacteria</taxon>
        <taxon>Bacillati</taxon>
        <taxon>Actinomycetota</taxon>
        <taxon>Actinomycetes</taxon>
        <taxon>Micromonosporales</taxon>
        <taxon>Micromonosporaceae</taxon>
        <taxon>Micromonospora</taxon>
    </lineage>
</organism>
<reference evidence="2" key="1">
    <citation type="submission" date="2016-06" db="EMBL/GenBank/DDBJ databases">
        <authorList>
            <person name="Varghese N."/>
            <person name="Submissions Spin"/>
        </authorList>
    </citation>
    <scope>NUCLEOTIDE SEQUENCE [LARGE SCALE GENOMIC DNA]</scope>
    <source>
        <strain evidence="2">DSM 45246</strain>
    </source>
</reference>
<gene>
    <name evidence="1" type="ORF">GA0070214_106469</name>
</gene>
<evidence type="ECO:0008006" key="3">
    <source>
        <dbReference type="Google" id="ProtNLM"/>
    </source>
</evidence>
<dbReference type="InterPro" id="IPR025355">
    <property type="entry name" value="DUF4259"/>
</dbReference>
<accession>A0A1C4XXA8</accession>
<evidence type="ECO:0000313" key="1">
    <source>
        <dbReference type="EMBL" id="SCF13104.1"/>
    </source>
</evidence>
<dbReference type="AlphaFoldDB" id="A0A1C4XXA8"/>
<dbReference type="EMBL" id="FMCS01000006">
    <property type="protein sequence ID" value="SCF13104.1"/>
    <property type="molecule type" value="Genomic_DNA"/>
</dbReference>